<gene>
    <name evidence="2" type="ORF">F7231_03880</name>
</gene>
<sequence length="181" mass="20860">MLSTEAQYRQVVLRCKELFLKKNLDYGTAWRILRLSSITDQIYIKAQRIRTLQETGISKVGEGIEPEFVGIINYCVMALIQMQLSASNDSRTDIPTDELEVLYDAQMNRVIELLFAKNHDYGEAWRQMRVSSMTDLILMKLLRTKQIEDNQGATLVSEGVDANYMDMINYAVFCLIKMTLD</sequence>
<reference evidence="3" key="2">
    <citation type="submission" date="2023-07" db="EMBL/GenBank/DDBJ databases">
        <authorList>
            <person name="Jung D.-H."/>
        </authorList>
    </citation>
    <scope>NUCLEOTIDE SEQUENCE [LARGE SCALE GENOMIC DNA]</scope>
    <source>
        <strain evidence="3">JA-25</strain>
    </source>
</reference>
<organism evidence="2 3">
    <name type="scientific">Fibrivirga algicola</name>
    <dbReference type="NCBI Taxonomy" id="2950420"/>
    <lineage>
        <taxon>Bacteria</taxon>
        <taxon>Pseudomonadati</taxon>
        <taxon>Bacteroidota</taxon>
        <taxon>Cytophagia</taxon>
        <taxon>Cytophagales</taxon>
        <taxon>Spirosomataceae</taxon>
        <taxon>Fibrivirga</taxon>
    </lineage>
</organism>
<evidence type="ECO:0000313" key="2">
    <source>
        <dbReference type="EMBL" id="NID09299.1"/>
    </source>
</evidence>
<feature type="domain" description="Nucleotide modification associated" evidence="1">
    <location>
        <begin position="22"/>
        <end position="82"/>
    </location>
</feature>
<dbReference type="Pfam" id="PF07659">
    <property type="entry name" value="DUF1599"/>
    <property type="match status" value="2"/>
</dbReference>
<keyword evidence="3" id="KW-1185">Reference proteome</keyword>
<comment type="caution">
    <text evidence="2">The sequence shown here is derived from an EMBL/GenBank/DDBJ whole genome shotgun (WGS) entry which is preliminary data.</text>
</comment>
<accession>A0ABX0QGS0</accession>
<dbReference type="InterPro" id="IPR011630">
    <property type="entry name" value="DUF1599"/>
</dbReference>
<reference evidence="3" key="1">
    <citation type="submission" date="2019-09" db="EMBL/GenBank/DDBJ databases">
        <authorList>
            <person name="Jung D.-H."/>
        </authorList>
    </citation>
    <scope>NUCLEOTIDE SEQUENCE [LARGE SCALE GENOMIC DNA]</scope>
    <source>
        <strain evidence="3">JA-25</strain>
    </source>
</reference>
<dbReference type="RefSeq" id="WP_085414600.1">
    <property type="nucleotide sequence ID" value="NZ_WAEL01000001.1"/>
</dbReference>
<feature type="domain" description="Nucleotide modification associated" evidence="1">
    <location>
        <begin position="117"/>
        <end position="178"/>
    </location>
</feature>
<evidence type="ECO:0000313" key="3">
    <source>
        <dbReference type="Proteomes" id="UP000606008"/>
    </source>
</evidence>
<proteinExistence type="predicted"/>
<evidence type="ECO:0000259" key="1">
    <source>
        <dbReference type="Pfam" id="PF07659"/>
    </source>
</evidence>
<dbReference type="Proteomes" id="UP000606008">
    <property type="component" value="Unassembled WGS sequence"/>
</dbReference>
<name>A0ABX0QGS0_9BACT</name>
<protein>
    <submittedName>
        <fullName evidence="2">DUF1599 domain-containing protein</fullName>
    </submittedName>
</protein>
<dbReference type="EMBL" id="WAEL01000001">
    <property type="protein sequence ID" value="NID09299.1"/>
    <property type="molecule type" value="Genomic_DNA"/>
</dbReference>